<dbReference type="InterPro" id="IPR029787">
    <property type="entry name" value="Nucleotide_cyclase"/>
</dbReference>
<keyword evidence="2" id="KW-1133">Transmembrane helix</keyword>
<sequence>MFNLSRYFSTLSFILIVLAAGLLGPLYRHISIQQMTTLAEDRNVAMARVFENSSGQVLISLLANSAGRDAESLRAAVSAQELRAKTVALMQGTAVIKIKVYNRLGVTVFSTDTSQIGENKLGNEGFKGAIGGVVTSNLTHRDSIDTFEGTHVELDVLSSYIPITGEGKAVEGVFELYQDVSPFMASLNRALWWITAGLISVLAGLYLMQYLLVRRAQGILREQEGKIKAARDTLEIQVAARTEELKRANRQLEGEVGERRQAESRLNYLAYHDPLTGLSNRRRFIERMEESIGEASKRQQRLAVLFIDLDQFKQVNDSLGHTIGDELLIAVAARLSEHVRLIDMLSRLGGDEFICLMEAAGTDDEVANLAEEIVAAFDEPFRLGKHELFLSTSVGISLFPADGLTVVDLMRNADSAMYRAKAIGRGRYHFYTPEMTSEAQEKIRMENLLRRALENGELSVHLQPQVAGQSGKLVGAEALVRWFSPELGNVPPNSFIPLAEESGIIIKLGNWVLREACRQVMQWRLSGFDLPQLSVNLSVKQLERPEFIDTLDDILCETRDGPGFPQT</sequence>
<dbReference type="CDD" id="cd01949">
    <property type="entry name" value="GGDEF"/>
    <property type="match status" value="1"/>
</dbReference>
<accession>A0A935JYV6</accession>
<comment type="caution">
    <text evidence="5">The sequence shown here is derived from an EMBL/GenBank/DDBJ whole genome shotgun (WGS) entry which is preliminary data.</text>
</comment>
<dbReference type="InterPro" id="IPR000160">
    <property type="entry name" value="GGDEF_dom"/>
</dbReference>
<dbReference type="SMART" id="SM00052">
    <property type="entry name" value="EAL"/>
    <property type="match status" value="1"/>
</dbReference>
<evidence type="ECO:0000259" key="4">
    <source>
        <dbReference type="PROSITE" id="PS50887"/>
    </source>
</evidence>
<dbReference type="GO" id="GO:0003824">
    <property type="term" value="F:catalytic activity"/>
    <property type="evidence" value="ECO:0007669"/>
    <property type="project" value="UniProtKB-ARBA"/>
</dbReference>
<keyword evidence="2" id="KW-0812">Transmembrane</keyword>
<dbReference type="SMART" id="SM00267">
    <property type="entry name" value="GGDEF"/>
    <property type="match status" value="1"/>
</dbReference>
<dbReference type="PANTHER" id="PTHR44757">
    <property type="entry name" value="DIGUANYLATE CYCLASE DGCP"/>
    <property type="match status" value="1"/>
</dbReference>
<evidence type="ECO:0000256" key="1">
    <source>
        <dbReference type="SAM" id="Coils"/>
    </source>
</evidence>
<organism evidence="5 6">
    <name type="scientific">Candidatus Dechloromonas phosphorivorans</name>
    <dbReference type="NCBI Taxonomy" id="2899244"/>
    <lineage>
        <taxon>Bacteria</taxon>
        <taxon>Pseudomonadati</taxon>
        <taxon>Pseudomonadota</taxon>
        <taxon>Betaproteobacteria</taxon>
        <taxon>Rhodocyclales</taxon>
        <taxon>Azonexaceae</taxon>
        <taxon>Dechloromonas</taxon>
    </lineage>
</organism>
<feature type="domain" description="GGDEF" evidence="4">
    <location>
        <begin position="300"/>
        <end position="433"/>
    </location>
</feature>
<dbReference type="Gene3D" id="3.30.70.270">
    <property type="match status" value="1"/>
</dbReference>
<dbReference type="FunFam" id="3.30.70.270:FF:000001">
    <property type="entry name" value="Diguanylate cyclase domain protein"/>
    <property type="match status" value="1"/>
</dbReference>
<dbReference type="InterPro" id="IPR001633">
    <property type="entry name" value="EAL_dom"/>
</dbReference>
<dbReference type="PANTHER" id="PTHR44757:SF2">
    <property type="entry name" value="BIOFILM ARCHITECTURE MAINTENANCE PROTEIN MBAA"/>
    <property type="match status" value="1"/>
</dbReference>
<proteinExistence type="predicted"/>
<dbReference type="PROSITE" id="PS50887">
    <property type="entry name" value="GGDEF"/>
    <property type="match status" value="1"/>
</dbReference>
<name>A0A935JYV6_9RHOO</name>
<evidence type="ECO:0000313" key="5">
    <source>
        <dbReference type="EMBL" id="MBK7415074.1"/>
    </source>
</evidence>
<dbReference type="Pfam" id="PF00563">
    <property type="entry name" value="EAL"/>
    <property type="match status" value="1"/>
</dbReference>
<dbReference type="InterPro" id="IPR035919">
    <property type="entry name" value="EAL_sf"/>
</dbReference>
<evidence type="ECO:0000313" key="6">
    <source>
        <dbReference type="Proteomes" id="UP000739411"/>
    </source>
</evidence>
<dbReference type="CDD" id="cd01948">
    <property type="entry name" value="EAL"/>
    <property type="match status" value="1"/>
</dbReference>
<protein>
    <submittedName>
        <fullName evidence="5">Diguanylate cyclase</fullName>
    </submittedName>
</protein>
<feature type="domain" description="EAL" evidence="3">
    <location>
        <begin position="442"/>
        <end position="567"/>
    </location>
</feature>
<evidence type="ECO:0000256" key="2">
    <source>
        <dbReference type="SAM" id="Phobius"/>
    </source>
</evidence>
<reference evidence="5 6" key="1">
    <citation type="submission" date="2020-10" db="EMBL/GenBank/DDBJ databases">
        <title>Connecting structure to function with the recovery of over 1000 high-quality activated sludge metagenome-assembled genomes encoding full-length rRNA genes using long-read sequencing.</title>
        <authorList>
            <person name="Singleton C.M."/>
            <person name="Petriglieri F."/>
            <person name="Kristensen J.M."/>
            <person name="Kirkegaard R.H."/>
            <person name="Michaelsen T.Y."/>
            <person name="Andersen M.H."/>
            <person name="Karst S.M."/>
            <person name="Dueholm M.S."/>
            <person name="Nielsen P.H."/>
            <person name="Albertsen M."/>
        </authorList>
    </citation>
    <scope>NUCLEOTIDE SEQUENCE [LARGE SCALE GENOMIC DNA]</scope>
    <source>
        <strain evidence="5">EsbW_18-Q3-R4-48_BATAC.463</strain>
    </source>
</reference>
<keyword evidence="1" id="KW-0175">Coiled coil</keyword>
<dbReference type="InterPro" id="IPR052155">
    <property type="entry name" value="Biofilm_reg_signaling"/>
</dbReference>
<evidence type="ECO:0000259" key="3">
    <source>
        <dbReference type="PROSITE" id="PS50883"/>
    </source>
</evidence>
<dbReference type="SUPFAM" id="SSF141868">
    <property type="entry name" value="EAL domain-like"/>
    <property type="match status" value="1"/>
</dbReference>
<dbReference type="Gene3D" id="3.20.20.450">
    <property type="entry name" value="EAL domain"/>
    <property type="match status" value="1"/>
</dbReference>
<dbReference type="AlphaFoldDB" id="A0A935JYV6"/>
<dbReference type="PROSITE" id="PS50883">
    <property type="entry name" value="EAL"/>
    <property type="match status" value="1"/>
</dbReference>
<dbReference type="EMBL" id="JADJMS010000016">
    <property type="protein sequence ID" value="MBK7415074.1"/>
    <property type="molecule type" value="Genomic_DNA"/>
</dbReference>
<feature type="transmembrane region" description="Helical" evidence="2">
    <location>
        <begin position="190"/>
        <end position="213"/>
    </location>
</feature>
<dbReference type="NCBIfam" id="TIGR00254">
    <property type="entry name" value="GGDEF"/>
    <property type="match status" value="1"/>
</dbReference>
<dbReference type="SUPFAM" id="SSF55073">
    <property type="entry name" value="Nucleotide cyclase"/>
    <property type="match status" value="1"/>
</dbReference>
<feature type="coiled-coil region" evidence="1">
    <location>
        <begin position="231"/>
        <end position="265"/>
    </location>
</feature>
<gene>
    <name evidence="5" type="ORF">IPJ38_08160</name>
</gene>
<dbReference type="Pfam" id="PF00990">
    <property type="entry name" value="GGDEF"/>
    <property type="match status" value="1"/>
</dbReference>
<dbReference type="Proteomes" id="UP000739411">
    <property type="component" value="Unassembled WGS sequence"/>
</dbReference>
<keyword evidence="2" id="KW-0472">Membrane</keyword>
<dbReference type="InterPro" id="IPR043128">
    <property type="entry name" value="Rev_trsase/Diguanyl_cyclase"/>
</dbReference>